<dbReference type="Pfam" id="PF08281">
    <property type="entry name" value="Sigma70_r4_2"/>
    <property type="match status" value="1"/>
</dbReference>
<dbReference type="CDD" id="cd06171">
    <property type="entry name" value="Sigma70_r4"/>
    <property type="match status" value="1"/>
</dbReference>
<sequence length="166" mass="19347">MWDLKRLFQKHACDINRFLRKRGHRPDVAADLTQDVFLRMLTSAPPERDDNPRAYLRRVARNLSVDLYRREHLVEKADLLGDEYDGVPDPAPDPETIAHDRQRLAIANQALMELPERTRRAFELYRLGDMTIAEVAAELNLSVSRTWSLIHHAYQHLRIRLKDGGD</sequence>
<dbReference type="PANTHER" id="PTHR43133:SF63">
    <property type="entry name" value="RNA POLYMERASE SIGMA FACTOR FECI-RELATED"/>
    <property type="match status" value="1"/>
</dbReference>
<dbReference type="PANTHER" id="PTHR43133">
    <property type="entry name" value="RNA POLYMERASE ECF-TYPE SIGMA FACTO"/>
    <property type="match status" value="1"/>
</dbReference>
<gene>
    <name evidence="7" type="ORF">BN1221_02221</name>
</gene>
<dbReference type="EMBL" id="CGIG01000001">
    <property type="protein sequence ID" value="CPR16690.1"/>
    <property type="molecule type" value="Genomic_DNA"/>
</dbReference>
<dbReference type="Proteomes" id="UP000044377">
    <property type="component" value="Unassembled WGS sequence"/>
</dbReference>
<keyword evidence="8" id="KW-1185">Reference proteome</keyword>
<dbReference type="InterPro" id="IPR039425">
    <property type="entry name" value="RNA_pol_sigma-70-like"/>
</dbReference>
<dbReference type="Gene3D" id="1.10.10.10">
    <property type="entry name" value="Winged helix-like DNA-binding domain superfamily/Winged helix DNA-binding domain"/>
    <property type="match status" value="1"/>
</dbReference>
<organism evidence="7 8">
    <name type="scientific">Brenneria goodwinii</name>
    <dbReference type="NCBI Taxonomy" id="1109412"/>
    <lineage>
        <taxon>Bacteria</taxon>
        <taxon>Pseudomonadati</taxon>
        <taxon>Pseudomonadota</taxon>
        <taxon>Gammaproteobacteria</taxon>
        <taxon>Enterobacterales</taxon>
        <taxon>Pectobacteriaceae</taxon>
        <taxon>Brenneria</taxon>
    </lineage>
</organism>
<dbReference type="STRING" id="1109412.BN1221_02221"/>
<dbReference type="Pfam" id="PF04542">
    <property type="entry name" value="Sigma70_r2"/>
    <property type="match status" value="1"/>
</dbReference>
<evidence type="ECO:0000313" key="8">
    <source>
        <dbReference type="Proteomes" id="UP000044377"/>
    </source>
</evidence>
<keyword evidence="2" id="KW-0805">Transcription regulation</keyword>
<reference evidence="8" key="1">
    <citation type="submission" date="2015-01" db="EMBL/GenBank/DDBJ databases">
        <authorList>
            <person name="Paterson Steve"/>
        </authorList>
    </citation>
    <scope>NUCLEOTIDE SEQUENCE [LARGE SCALE GENOMIC DNA]</scope>
    <source>
        <strain evidence="8">OBR1</strain>
    </source>
</reference>
<keyword evidence="4" id="KW-0804">Transcription</keyword>
<dbReference type="InterPro" id="IPR007627">
    <property type="entry name" value="RNA_pol_sigma70_r2"/>
</dbReference>
<protein>
    <submittedName>
        <fullName evidence="7">FIG006045: Sigma factor, ECF subfamily</fullName>
    </submittedName>
</protein>
<feature type="domain" description="RNA polymerase sigma factor 70 region 4 type 2" evidence="6">
    <location>
        <begin position="109"/>
        <end position="157"/>
    </location>
</feature>
<dbReference type="SUPFAM" id="SSF88946">
    <property type="entry name" value="Sigma2 domain of RNA polymerase sigma factors"/>
    <property type="match status" value="1"/>
</dbReference>
<dbReference type="InterPro" id="IPR014284">
    <property type="entry name" value="RNA_pol_sigma-70_dom"/>
</dbReference>
<dbReference type="GO" id="GO:0003677">
    <property type="term" value="F:DNA binding"/>
    <property type="evidence" value="ECO:0007669"/>
    <property type="project" value="InterPro"/>
</dbReference>
<dbReference type="InterPro" id="IPR013325">
    <property type="entry name" value="RNA_pol_sigma_r2"/>
</dbReference>
<dbReference type="InterPro" id="IPR013249">
    <property type="entry name" value="RNA_pol_sigma70_r4_t2"/>
</dbReference>
<name>A0A0G4JV20_9GAMM</name>
<evidence type="ECO:0000259" key="5">
    <source>
        <dbReference type="Pfam" id="PF04542"/>
    </source>
</evidence>
<dbReference type="InterPro" id="IPR036388">
    <property type="entry name" value="WH-like_DNA-bd_sf"/>
</dbReference>
<feature type="domain" description="RNA polymerase sigma-70 region 2" evidence="5">
    <location>
        <begin position="7"/>
        <end position="71"/>
    </location>
</feature>
<evidence type="ECO:0000256" key="4">
    <source>
        <dbReference type="ARBA" id="ARBA00023163"/>
    </source>
</evidence>
<dbReference type="InterPro" id="IPR013324">
    <property type="entry name" value="RNA_pol_sigma_r3/r4-like"/>
</dbReference>
<dbReference type="GO" id="GO:0006352">
    <property type="term" value="P:DNA-templated transcription initiation"/>
    <property type="evidence" value="ECO:0007669"/>
    <property type="project" value="InterPro"/>
</dbReference>
<evidence type="ECO:0000313" key="7">
    <source>
        <dbReference type="EMBL" id="CPR16690.1"/>
    </source>
</evidence>
<dbReference type="RefSeq" id="WP_082153015.1">
    <property type="nucleotide sequence ID" value="NZ_CGIG01000001.1"/>
</dbReference>
<dbReference type="OrthoDB" id="9797134at2"/>
<evidence type="ECO:0000256" key="1">
    <source>
        <dbReference type="ARBA" id="ARBA00010641"/>
    </source>
</evidence>
<comment type="similarity">
    <text evidence="1">Belongs to the sigma-70 factor family. ECF subfamily.</text>
</comment>
<proteinExistence type="inferred from homology"/>
<dbReference type="NCBIfam" id="TIGR02937">
    <property type="entry name" value="sigma70-ECF"/>
    <property type="match status" value="1"/>
</dbReference>
<evidence type="ECO:0000256" key="2">
    <source>
        <dbReference type="ARBA" id="ARBA00023015"/>
    </source>
</evidence>
<keyword evidence="3" id="KW-0731">Sigma factor</keyword>
<accession>A0A0G4JV20</accession>
<evidence type="ECO:0000256" key="3">
    <source>
        <dbReference type="ARBA" id="ARBA00023082"/>
    </source>
</evidence>
<evidence type="ECO:0000259" key="6">
    <source>
        <dbReference type="Pfam" id="PF08281"/>
    </source>
</evidence>
<dbReference type="AlphaFoldDB" id="A0A0G4JV20"/>
<dbReference type="GO" id="GO:0016987">
    <property type="term" value="F:sigma factor activity"/>
    <property type="evidence" value="ECO:0007669"/>
    <property type="project" value="UniProtKB-KW"/>
</dbReference>
<dbReference type="Gene3D" id="1.10.1740.10">
    <property type="match status" value="1"/>
</dbReference>
<dbReference type="SUPFAM" id="SSF88659">
    <property type="entry name" value="Sigma3 and sigma4 domains of RNA polymerase sigma factors"/>
    <property type="match status" value="1"/>
</dbReference>